<protein>
    <submittedName>
        <fullName evidence="1">Uncharacterized protein</fullName>
    </submittedName>
</protein>
<organism evidence="1 2">
    <name type="scientific">Escherichia phage A5-4</name>
    <dbReference type="NCBI Taxonomy" id="2996162"/>
    <lineage>
        <taxon>Viruses</taxon>
        <taxon>Duplodnaviria</taxon>
        <taxon>Heunggongvirae</taxon>
        <taxon>Uroviricota</taxon>
        <taxon>Caudoviricetes</taxon>
        <taxon>Vequintavirinae</taxon>
    </lineage>
</organism>
<evidence type="ECO:0000313" key="2">
    <source>
        <dbReference type="Proteomes" id="UP001236076"/>
    </source>
</evidence>
<evidence type="ECO:0000313" key="1">
    <source>
        <dbReference type="EMBL" id="UZZ64260.1"/>
    </source>
</evidence>
<dbReference type="Proteomes" id="UP001236076">
    <property type="component" value="Segment"/>
</dbReference>
<accession>A0AAE9TKX2</accession>
<gene>
    <name evidence="1" type="ORF">A54_20</name>
</gene>
<keyword evidence="2" id="KW-1185">Reference proteome</keyword>
<proteinExistence type="predicted"/>
<reference evidence="1 2" key="1">
    <citation type="submission" date="2022-10" db="EMBL/GenBank/DDBJ databases">
        <authorList>
            <person name="Cortes-Martin A."/>
            <person name="Buttimer C.T.H."/>
            <person name="Hill C."/>
        </authorList>
    </citation>
    <scope>NUCLEOTIDE SEQUENCE [LARGE SCALE GENOMIC DNA]</scope>
</reference>
<sequence length="91" mass="10560">MRTVNFEFTHFHKAIGKEVVVEVEVVMYKGIPDAESDWDAEDYLDIFSITVYEDGEEIALDIPYEVVYRCIEERIRDAQVSQAFDEETGGF</sequence>
<dbReference type="EMBL" id="OP744025">
    <property type="protein sequence ID" value="UZZ64260.1"/>
    <property type="molecule type" value="Genomic_DNA"/>
</dbReference>
<name>A0AAE9TKX2_9CAUD</name>